<dbReference type="PANTHER" id="PTHR30026:SF20">
    <property type="entry name" value="OUTER MEMBRANE PROTEIN TOLC"/>
    <property type="match status" value="1"/>
</dbReference>
<dbReference type="InterPro" id="IPR003423">
    <property type="entry name" value="OMP_efflux"/>
</dbReference>
<evidence type="ECO:0000256" key="3">
    <source>
        <dbReference type="ARBA" id="ARBA00022448"/>
    </source>
</evidence>
<feature type="coiled-coil region" evidence="8">
    <location>
        <begin position="158"/>
        <end position="185"/>
    </location>
</feature>
<protein>
    <submittedName>
        <fullName evidence="10">TolC family protein</fullName>
    </submittedName>
</protein>
<feature type="signal peptide" evidence="9">
    <location>
        <begin position="1"/>
        <end position="21"/>
    </location>
</feature>
<keyword evidence="8" id="KW-0175">Coiled coil</keyword>
<dbReference type="GO" id="GO:0015288">
    <property type="term" value="F:porin activity"/>
    <property type="evidence" value="ECO:0007669"/>
    <property type="project" value="TreeGrafter"/>
</dbReference>
<gene>
    <name evidence="10" type="ORF">GS399_16360</name>
</gene>
<keyword evidence="7" id="KW-0998">Cell outer membrane</keyword>
<evidence type="ECO:0000256" key="1">
    <source>
        <dbReference type="ARBA" id="ARBA00004442"/>
    </source>
</evidence>
<proteinExistence type="inferred from homology"/>
<sequence>MKFTRKALIVLIAVTPVLAKAQNNADSVLRSASLSQCINYALKNQPGVKQSLIDEEIGERDIKSALAGWFPQIRGEGNFTSYLKQPTSILNIGGTPQLFRQGLRNNSNFLLEADQSIFTNELLLASRGAKYTRTQNRQNTELNKINTVVDVSKAFYAILTSQEQIGILKEEIARLEKQLKDSYAQYQAGLVDKTDYKRATISLSNARSDLKRTNETIKGQYSYLKQLMGYPTENPIELSFNNTNMESQVLLDTMQTINYKNRVEYKQLETQKQLQSLNINYYKYGFLPNVSAFINYNWIYFDNKFSDIYNESYPSSQTGLKLTIPIFTGTRRYQNYRREQLVDKRLDLDIVDTKNAINTEYQNALAAYKSNLNEWKTQKENVELSKDVYNTIKLQYNEGIKTYLEVTTAETDLRSTELNYLNALYSLLSSKLDVQRALGNITVNP</sequence>
<evidence type="ECO:0000256" key="6">
    <source>
        <dbReference type="ARBA" id="ARBA00023136"/>
    </source>
</evidence>
<keyword evidence="3" id="KW-0813">Transport</keyword>
<dbReference type="Pfam" id="PF02321">
    <property type="entry name" value="OEP"/>
    <property type="match status" value="2"/>
</dbReference>
<name>A0A7K1YEX3_9SPHI</name>
<evidence type="ECO:0000256" key="7">
    <source>
        <dbReference type="ARBA" id="ARBA00023237"/>
    </source>
</evidence>
<evidence type="ECO:0000313" key="10">
    <source>
        <dbReference type="EMBL" id="MXV52549.1"/>
    </source>
</evidence>
<dbReference type="RefSeq" id="WP_160845725.1">
    <property type="nucleotide sequence ID" value="NZ_WVHT01000008.1"/>
</dbReference>
<dbReference type="InterPro" id="IPR051906">
    <property type="entry name" value="TolC-like"/>
</dbReference>
<evidence type="ECO:0000256" key="5">
    <source>
        <dbReference type="ARBA" id="ARBA00022692"/>
    </source>
</evidence>
<dbReference type="SUPFAM" id="SSF56954">
    <property type="entry name" value="Outer membrane efflux proteins (OEP)"/>
    <property type="match status" value="1"/>
</dbReference>
<dbReference type="PANTHER" id="PTHR30026">
    <property type="entry name" value="OUTER MEMBRANE PROTEIN TOLC"/>
    <property type="match status" value="1"/>
</dbReference>
<dbReference type="AlphaFoldDB" id="A0A7K1YEX3"/>
<keyword evidence="5" id="KW-0812">Transmembrane</keyword>
<evidence type="ECO:0000256" key="9">
    <source>
        <dbReference type="SAM" id="SignalP"/>
    </source>
</evidence>
<evidence type="ECO:0000256" key="2">
    <source>
        <dbReference type="ARBA" id="ARBA00007613"/>
    </source>
</evidence>
<dbReference type="GO" id="GO:0009279">
    <property type="term" value="C:cell outer membrane"/>
    <property type="evidence" value="ECO:0007669"/>
    <property type="project" value="UniProtKB-SubCell"/>
</dbReference>
<feature type="coiled-coil region" evidence="8">
    <location>
        <begin position="358"/>
        <end position="385"/>
    </location>
</feature>
<accession>A0A7K1YEX3</accession>
<dbReference type="GO" id="GO:1990281">
    <property type="term" value="C:efflux pump complex"/>
    <property type="evidence" value="ECO:0007669"/>
    <property type="project" value="TreeGrafter"/>
</dbReference>
<keyword evidence="9" id="KW-0732">Signal</keyword>
<dbReference type="GO" id="GO:0015562">
    <property type="term" value="F:efflux transmembrane transporter activity"/>
    <property type="evidence" value="ECO:0007669"/>
    <property type="project" value="InterPro"/>
</dbReference>
<keyword evidence="6" id="KW-0472">Membrane</keyword>
<keyword evidence="4" id="KW-1134">Transmembrane beta strand</keyword>
<evidence type="ECO:0000256" key="8">
    <source>
        <dbReference type="SAM" id="Coils"/>
    </source>
</evidence>
<dbReference type="Proteomes" id="UP000466586">
    <property type="component" value="Unassembled WGS sequence"/>
</dbReference>
<dbReference type="EMBL" id="WVHT01000008">
    <property type="protein sequence ID" value="MXV52549.1"/>
    <property type="molecule type" value="Genomic_DNA"/>
</dbReference>
<organism evidence="10 11">
    <name type="scientific">Hufsiella arboris</name>
    <dbReference type="NCBI Taxonomy" id="2695275"/>
    <lineage>
        <taxon>Bacteria</taxon>
        <taxon>Pseudomonadati</taxon>
        <taxon>Bacteroidota</taxon>
        <taxon>Sphingobacteriia</taxon>
        <taxon>Sphingobacteriales</taxon>
        <taxon>Sphingobacteriaceae</taxon>
        <taxon>Hufsiella</taxon>
    </lineage>
</organism>
<comment type="caution">
    <text evidence="10">The sequence shown here is derived from an EMBL/GenBank/DDBJ whole genome shotgun (WGS) entry which is preliminary data.</text>
</comment>
<reference evidence="10 11" key="1">
    <citation type="submission" date="2019-11" db="EMBL/GenBank/DDBJ databases">
        <title>Pedobacter sp. HMF7647 Genome sequencing and assembly.</title>
        <authorList>
            <person name="Kang H."/>
            <person name="Kim H."/>
            <person name="Joh K."/>
        </authorList>
    </citation>
    <scope>NUCLEOTIDE SEQUENCE [LARGE SCALE GENOMIC DNA]</scope>
    <source>
        <strain evidence="10 11">HMF7647</strain>
    </source>
</reference>
<comment type="subcellular location">
    <subcellularLocation>
        <location evidence="1">Cell outer membrane</location>
    </subcellularLocation>
</comment>
<feature type="chain" id="PRO_5029492725" evidence="9">
    <location>
        <begin position="22"/>
        <end position="445"/>
    </location>
</feature>
<dbReference type="Gene3D" id="1.20.1600.10">
    <property type="entry name" value="Outer membrane efflux proteins (OEP)"/>
    <property type="match status" value="1"/>
</dbReference>
<keyword evidence="11" id="KW-1185">Reference proteome</keyword>
<comment type="similarity">
    <text evidence="2">Belongs to the outer membrane factor (OMF) (TC 1.B.17) family.</text>
</comment>
<evidence type="ECO:0000256" key="4">
    <source>
        <dbReference type="ARBA" id="ARBA00022452"/>
    </source>
</evidence>
<evidence type="ECO:0000313" key="11">
    <source>
        <dbReference type="Proteomes" id="UP000466586"/>
    </source>
</evidence>